<protein>
    <recommendedName>
        <fullName evidence="7">Coiled-coil domain-containing protein 22 homolog</fullName>
    </recommendedName>
</protein>
<evidence type="ECO:0000313" key="6">
    <source>
        <dbReference type="Proteomes" id="UP001344447"/>
    </source>
</evidence>
<dbReference type="GO" id="GO:0097602">
    <property type="term" value="F:cullin family protein binding"/>
    <property type="evidence" value="ECO:0007669"/>
    <property type="project" value="TreeGrafter"/>
</dbReference>
<gene>
    <name evidence="5" type="ORF">RB653_000557</name>
</gene>
<reference evidence="5 6" key="1">
    <citation type="submission" date="2023-11" db="EMBL/GenBank/DDBJ databases">
        <title>Dfirmibasis_genome.</title>
        <authorList>
            <person name="Edelbroek B."/>
            <person name="Kjellin J."/>
            <person name="Jerlstrom-Hultqvist J."/>
            <person name="Soderbom F."/>
        </authorList>
    </citation>
    <scope>NUCLEOTIDE SEQUENCE [LARGE SCALE GENOMIC DNA]</scope>
    <source>
        <strain evidence="5 6">TNS-C-14</strain>
    </source>
</reference>
<evidence type="ECO:0000256" key="1">
    <source>
        <dbReference type="ARBA" id="ARBA00006438"/>
    </source>
</evidence>
<dbReference type="Proteomes" id="UP001344447">
    <property type="component" value="Unassembled WGS sequence"/>
</dbReference>
<evidence type="ECO:0008006" key="7">
    <source>
        <dbReference type="Google" id="ProtNLM"/>
    </source>
</evidence>
<dbReference type="PANTHER" id="PTHR15668">
    <property type="entry name" value="JM1 PROTEIN"/>
    <property type="match status" value="1"/>
</dbReference>
<comment type="caution">
    <text evidence="5">The sequence shown here is derived from an EMBL/GenBank/DDBJ whole genome shotgun (WGS) entry which is preliminary data.</text>
</comment>
<dbReference type="Pfam" id="PF21674">
    <property type="entry name" value="CCDC22_N"/>
    <property type="match status" value="1"/>
</dbReference>
<evidence type="ECO:0000313" key="5">
    <source>
        <dbReference type="EMBL" id="KAK5580537.1"/>
    </source>
</evidence>
<proteinExistence type="inferred from homology"/>
<keyword evidence="6" id="KW-1185">Reference proteome</keyword>
<name>A0AAN7YXZ8_9MYCE</name>
<dbReference type="EMBL" id="JAVFKY010000002">
    <property type="protein sequence ID" value="KAK5580537.1"/>
    <property type="molecule type" value="Genomic_DNA"/>
</dbReference>
<comment type="similarity">
    <text evidence="1">Belongs to the CCDC22 family.</text>
</comment>
<evidence type="ECO:0000256" key="2">
    <source>
        <dbReference type="SAM" id="Coils"/>
    </source>
</evidence>
<organism evidence="5 6">
    <name type="scientific">Dictyostelium firmibasis</name>
    <dbReference type="NCBI Taxonomy" id="79012"/>
    <lineage>
        <taxon>Eukaryota</taxon>
        <taxon>Amoebozoa</taxon>
        <taxon>Evosea</taxon>
        <taxon>Eumycetozoa</taxon>
        <taxon>Dictyostelia</taxon>
        <taxon>Dictyosteliales</taxon>
        <taxon>Dictyosteliaceae</taxon>
        <taxon>Dictyostelium</taxon>
    </lineage>
</organism>
<evidence type="ECO:0000259" key="4">
    <source>
        <dbReference type="Pfam" id="PF21674"/>
    </source>
</evidence>
<dbReference type="PANTHER" id="PTHR15668:SF4">
    <property type="entry name" value="COILED-COIL DOMAIN-CONTAINING PROTEIN 22"/>
    <property type="match status" value="1"/>
</dbReference>
<dbReference type="InterPro" id="IPR048348">
    <property type="entry name" value="CCDC22_CC"/>
</dbReference>
<feature type="coiled-coil region" evidence="2">
    <location>
        <begin position="334"/>
        <end position="480"/>
    </location>
</feature>
<dbReference type="AlphaFoldDB" id="A0AAN7YXZ8"/>
<sequence length="632" mass="72729">MDEADGIILITLKDLGCEIENETIKDFDSEMVYKCILAYLRVINEQKVINLTNTLPKNMSARVNACSLIANIIKDSGFRSELSYHNLLYPNVNDIRKIFIFLGQLLPKKEVESGGVNIQKLEDQICQYLQGCVKESWIPYFCPFSKRIPGNYSTATLFTTTGGNLRIPSRGRQLKVTPGLEQYYNNYLEPLTLQTNRFEDIAPSVFEYNLSIYAEAQERDNEWNNKGASSGMNPIDYRKSKQKQVLSKMNDSIRQSIIDGGGSINNQIGADSFLDVIGEFRGNSLDVGGQFNRKKAFTNELSNNNNDGILSTGTKVETEIETEEQRQLKRQTEIDALQSQIDEISDSIQTYNKEMMDFLSLMRQSESENLEQDQQREGLEKQYKIKKKTFSLLDDAEGNMKELQSLCNQTSSNLLEMSSEWEKVRKPIIEKYRSLKDKQNNQADETKSKLDRIKEMRVLIKKLVSEVQQKDEQFQQLQDQYKQAPKDSNRSQYTRRILETVKNIKKQKVDIDKVLLDTKNLQKEINTITDTAVRTFELVKDLLYNDAKKDQTAKQAIKSFAIIDDKFQKLLEIINETGNFQNNILTLNSKIEHVSQKTNTLNSDRVVQDLKNIKSENQSLIKQIKTLMEVQN</sequence>
<keyword evidence="2" id="KW-0175">Coiled coil</keyword>
<evidence type="ECO:0000259" key="3">
    <source>
        <dbReference type="Pfam" id="PF05667"/>
    </source>
</evidence>
<feature type="domain" description="CCDC22 N-terminal" evidence="4">
    <location>
        <begin position="1"/>
        <end position="107"/>
    </location>
</feature>
<dbReference type="InterPro" id="IPR008530">
    <property type="entry name" value="CCDC22"/>
</dbReference>
<feature type="domain" description="CCDC22 coiled-coil" evidence="3">
    <location>
        <begin position="124"/>
        <end position="597"/>
    </location>
</feature>
<dbReference type="InterPro" id="IPR048349">
    <property type="entry name" value="CCDC22_N"/>
</dbReference>
<dbReference type="Pfam" id="PF05667">
    <property type="entry name" value="CCDC22_CC"/>
    <property type="match status" value="1"/>
</dbReference>
<dbReference type="GO" id="GO:2000060">
    <property type="term" value="P:positive regulation of ubiquitin-dependent protein catabolic process"/>
    <property type="evidence" value="ECO:0007669"/>
    <property type="project" value="TreeGrafter"/>
</dbReference>
<accession>A0AAN7YXZ8</accession>